<organism evidence="1 2">
    <name type="scientific">Catenaria anguillulae PL171</name>
    <dbReference type="NCBI Taxonomy" id="765915"/>
    <lineage>
        <taxon>Eukaryota</taxon>
        <taxon>Fungi</taxon>
        <taxon>Fungi incertae sedis</taxon>
        <taxon>Blastocladiomycota</taxon>
        <taxon>Blastocladiomycetes</taxon>
        <taxon>Blastocladiales</taxon>
        <taxon>Catenariaceae</taxon>
        <taxon>Catenaria</taxon>
    </lineage>
</organism>
<feature type="non-terminal residue" evidence="1">
    <location>
        <position position="1"/>
    </location>
</feature>
<keyword evidence="2" id="KW-1185">Reference proteome</keyword>
<name>A0A1Y2HY80_9FUNG</name>
<sequence>HLFLPEVIAGLIPILGPLHLSLNLRSTLFKFHCPHLSKIYLAARGMKLPQSPSSYAIDLVIACVARAWCIVRED</sequence>
<accession>A0A1Y2HY80</accession>
<evidence type="ECO:0000313" key="1">
    <source>
        <dbReference type="EMBL" id="ORZ39459.1"/>
    </source>
</evidence>
<comment type="caution">
    <text evidence="1">The sequence shown here is derived from an EMBL/GenBank/DDBJ whole genome shotgun (WGS) entry which is preliminary data.</text>
</comment>
<dbReference type="EMBL" id="MCFL01000005">
    <property type="protein sequence ID" value="ORZ39459.1"/>
    <property type="molecule type" value="Genomic_DNA"/>
</dbReference>
<feature type="non-terminal residue" evidence="1">
    <location>
        <position position="74"/>
    </location>
</feature>
<gene>
    <name evidence="1" type="ORF">BCR44DRAFT_112183</name>
</gene>
<dbReference type="AlphaFoldDB" id="A0A1Y2HY80"/>
<protein>
    <submittedName>
        <fullName evidence="1">Uncharacterized protein</fullName>
    </submittedName>
</protein>
<evidence type="ECO:0000313" key="2">
    <source>
        <dbReference type="Proteomes" id="UP000193411"/>
    </source>
</evidence>
<proteinExistence type="predicted"/>
<reference evidence="1 2" key="1">
    <citation type="submission" date="2016-07" db="EMBL/GenBank/DDBJ databases">
        <title>Pervasive Adenine N6-methylation of Active Genes in Fungi.</title>
        <authorList>
            <consortium name="DOE Joint Genome Institute"/>
            <person name="Mondo S.J."/>
            <person name="Dannebaum R.O."/>
            <person name="Kuo R.C."/>
            <person name="Labutti K."/>
            <person name="Haridas S."/>
            <person name="Kuo A."/>
            <person name="Salamov A."/>
            <person name="Ahrendt S.R."/>
            <person name="Lipzen A."/>
            <person name="Sullivan W."/>
            <person name="Andreopoulos W.B."/>
            <person name="Clum A."/>
            <person name="Lindquist E."/>
            <person name="Daum C."/>
            <person name="Ramamoorthy G.K."/>
            <person name="Gryganskyi A."/>
            <person name="Culley D."/>
            <person name="Magnuson J.K."/>
            <person name="James T.Y."/>
            <person name="O'Malley M.A."/>
            <person name="Stajich J.E."/>
            <person name="Spatafora J.W."/>
            <person name="Visel A."/>
            <person name="Grigoriev I.V."/>
        </authorList>
    </citation>
    <scope>NUCLEOTIDE SEQUENCE [LARGE SCALE GENOMIC DNA]</scope>
    <source>
        <strain evidence="1 2">PL171</strain>
    </source>
</reference>
<dbReference type="Proteomes" id="UP000193411">
    <property type="component" value="Unassembled WGS sequence"/>
</dbReference>